<feature type="compositionally biased region" description="Low complexity" evidence="1">
    <location>
        <begin position="326"/>
        <end position="337"/>
    </location>
</feature>
<feature type="compositionally biased region" description="Basic and acidic residues" evidence="1">
    <location>
        <begin position="169"/>
        <end position="179"/>
    </location>
</feature>
<sequence>MSASNRRANAASTRPIKDAGGFSEASSSPFQSHHLGRQPGNGFSSNSARSSGNDQPPQQREPHAFGINSDDYGQAQSRNLDANRGWGSLGSWINTAVSTVSEVIENPNAVVSKAQTISQGIRNVATEQIDRVYESLDPEFEYQRERLNKDQAPQQPHKPNLQSPSPKTRGMESHRKDDLSDLLSSPSSVGKQTSKPQITDEQRSVSFPVAKLEYKGDEADQGADAWGDEDAWGDDWDDQGVDIQASPPKVQADSLSTESSPAVTKADIPAPVSATKAPAPGHADQAPIQSGNTTSLHPVVSGMPNSSRPPLAPSSAGARSVKDLFASDSRASAAQAQTKGSRLNVPGSPQDHATLEQPIQRRPSADLRPTEALFSTLDFASNALGSAMMGVHRKVTQAGQSNRAPQEDVYATEAPFVPHVPHTFVRPVQETPKKPKSNSSIDVVSGNVVSTGLGALEILGKKAVDVISDVRRGNHHGQGGTPGMADVFDESRSFQVPARMNFATLLEESGRHSGAAAQALASSVESKTSSLTRNRPELLEMAEVDKMETLLKSGSLESVYGDASIELLLGHKDFRRMVHLLESMGLQGTAHLRQLRNGTKRLATLVGDTMHAFEQEWHNRQSRASERDFFARDPIKHFFESKLMSVYFDGLRALVQFSVRSNDQILRLTEHFHVRLAENSGRTTPSENQERDVEAPQVLAVAEDLRQFLGSLISELKYICRIYQQTMDGVLTAAKGFTTPLDNLDWEDLVMGATKLKGLLSDRDINSAIGQIHAGCSNIQKILRSELITDVVQGRRALVLRPTPRPDTRVSNSPQQPTSAVSQSPASPLPSSSVLSPSLRPSVQSNAGKDKFSLTVGSSAGISSQRYPTPTPSTATLGRASPQPSDSSASHKSQRTAKTGPTRPPKADDDFFSILNGP</sequence>
<evidence type="ECO:0000313" key="2">
    <source>
        <dbReference type="EMBL" id="GJJ79252.1"/>
    </source>
</evidence>
<evidence type="ECO:0000256" key="1">
    <source>
        <dbReference type="SAM" id="MobiDB-lite"/>
    </source>
</evidence>
<dbReference type="AlphaFoldDB" id="A0A9P3M2Q1"/>
<feature type="compositionally biased region" description="Polar residues" evidence="1">
    <location>
        <begin position="253"/>
        <end position="262"/>
    </location>
</feature>
<organism evidence="2 3">
    <name type="scientific">Entomortierella parvispora</name>
    <dbReference type="NCBI Taxonomy" id="205924"/>
    <lineage>
        <taxon>Eukaryota</taxon>
        <taxon>Fungi</taxon>
        <taxon>Fungi incertae sedis</taxon>
        <taxon>Mucoromycota</taxon>
        <taxon>Mortierellomycotina</taxon>
        <taxon>Mortierellomycetes</taxon>
        <taxon>Mortierellales</taxon>
        <taxon>Mortierellaceae</taxon>
        <taxon>Entomortierella</taxon>
    </lineage>
</organism>
<proteinExistence type="predicted"/>
<feature type="compositionally biased region" description="Polar residues" evidence="1">
    <location>
        <begin position="41"/>
        <end position="58"/>
    </location>
</feature>
<feature type="region of interest" description="Disordered" evidence="1">
    <location>
        <begin position="1"/>
        <end position="88"/>
    </location>
</feature>
<name>A0A9P3M2Q1_9FUNG</name>
<keyword evidence="3" id="KW-1185">Reference proteome</keyword>
<feature type="compositionally biased region" description="Polar residues" evidence="1">
    <location>
        <begin position="809"/>
        <end position="818"/>
    </location>
</feature>
<protein>
    <submittedName>
        <fullName evidence="2">Uncharacterized protein</fullName>
    </submittedName>
</protein>
<evidence type="ECO:0000313" key="3">
    <source>
        <dbReference type="Proteomes" id="UP000827284"/>
    </source>
</evidence>
<feature type="compositionally biased region" description="Polar residues" evidence="1">
    <location>
        <begin position="287"/>
        <end position="296"/>
    </location>
</feature>
<dbReference type="Proteomes" id="UP000827284">
    <property type="component" value="Unassembled WGS sequence"/>
</dbReference>
<comment type="caution">
    <text evidence="2">The sequence shown here is derived from an EMBL/GenBank/DDBJ whole genome shotgun (WGS) entry which is preliminary data.</text>
</comment>
<feature type="compositionally biased region" description="Polar residues" evidence="1">
    <location>
        <begin position="855"/>
        <end position="899"/>
    </location>
</feature>
<dbReference type="OrthoDB" id="5597648at2759"/>
<reference evidence="2" key="2">
    <citation type="journal article" date="2022" name="Microbiol. Resour. Announc.">
        <title>Whole-Genome Sequence of Entomortierella parvispora E1425, a Mucoromycotan Fungus Associated with Burkholderiaceae-Related Endosymbiotic Bacteria.</title>
        <authorList>
            <person name="Herlambang A."/>
            <person name="Guo Y."/>
            <person name="Takashima Y."/>
            <person name="Narisawa K."/>
            <person name="Ohta H."/>
            <person name="Nishizawa T."/>
        </authorList>
    </citation>
    <scope>NUCLEOTIDE SEQUENCE</scope>
    <source>
        <strain evidence="2">E1425</strain>
    </source>
</reference>
<reference evidence="2" key="1">
    <citation type="submission" date="2021-11" db="EMBL/GenBank/DDBJ databases">
        <authorList>
            <person name="Herlambang A."/>
            <person name="Guo Y."/>
            <person name="Takashima Y."/>
            <person name="Nishizawa T."/>
        </authorList>
    </citation>
    <scope>NUCLEOTIDE SEQUENCE</scope>
    <source>
        <strain evidence="2">E1425</strain>
    </source>
</reference>
<feature type="region of interest" description="Disordered" evidence="1">
    <location>
        <begin position="799"/>
        <end position="918"/>
    </location>
</feature>
<gene>
    <name evidence="2" type="ORF">EMPS_11612</name>
</gene>
<dbReference type="EMBL" id="BQFW01000017">
    <property type="protein sequence ID" value="GJJ79252.1"/>
    <property type="molecule type" value="Genomic_DNA"/>
</dbReference>
<feature type="compositionally biased region" description="Acidic residues" evidence="1">
    <location>
        <begin position="226"/>
        <end position="240"/>
    </location>
</feature>
<feature type="compositionally biased region" description="Low complexity" evidence="1">
    <location>
        <begin position="819"/>
        <end position="845"/>
    </location>
</feature>
<accession>A0A9P3M2Q1</accession>
<feature type="region of interest" description="Disordered" evidence="1">
    <location>
        <begin position="148"/>
        <end position="362"/>
    </location>
</feature>
<feature type="compositionally biased region" description="Low complexity" evidence="1">
    <location>
        <begin position="1"/>
        <end position="12"/>
    </location>
</feature>